<dbReference type="AlphaFoldDB" id="A0A0Z8RJW0"/>
<accession>A0A0Z8RJW0</accession>
<proteinExistence type="predicted"/>
<organism evidence="1 2">
    <name type="scientific">Streptococcus suis</name>
    <dbReference type="NCBI Taxonomy" id="1307"/>
    <lineage>
        <taxon>Bacteria</taxon>
        <taxon>Bacillati</taxon>
        <taxon>Bacillota</taxon>
        <taxon>Bacilli</taxon>
        <taxon>Lactobacillales</taxon>
        <taxon>Streptococcaceae</taxon>
        <taxon>Streptococcus</taxon>
    </lineage>
</organism>
<evidence type="ECO:0000313" key="2">
    <source>
        <dbReference type="Proteomes" id="UP000069526"/>
    </source>
</evidence>
<gene>
    <name evidence="1" type="ORF">ERS132539_02378</name>
</gene>
<reference evidence="1 2" key="1">
    <citation type="submission" date="2016-02" db="EMBL/GenBank/DDBJ databases">
        <authorList>
            <consortium name="Pathogen Informatics"/>
        </authorList>
    </citation>
    <scope>NUCLEOTIDE SEQUENCE [LARGE SCALE GENOMIC DNA]</scope>
    <source>
        <strain evidence="1 2">SS1013</strain>
    </source>
</reference>
<name>A0A0Z8RJW0_STRSU</name>
<sequence length="140" mass="15619">MAACLTVDFETSFCIDNIIVDRHISLRGTNSLLAWVFKTRNRITNGSSATACDSGRTGQAFTCLVIIVGKSLIINQLNSIFSHSHTILTLSDDSGLDHLMYELTRLITILNCIGDTSSWFAIFSTRRFRSHNWGLLARSF</sequence>
<dbReference type="Proteomes" id="UP000069526">
    <property type="component" value="Unassembled WGS sequence"/>
</dbReference>
<evidence type="ECO:0000313" key="1">
    <source>
        <dbReference type="EMBL" id="CYW83881.1"/>
    </source>
</evidence>
<protein>
    <submittedName>
        <fullName evidence="1">Uncharacterized protein</fullName>
    </submittedName>
</protein>
<dbReference type="EMBL" id="FIJK01000116">
    <property type="protein sequence ID" value="CYW83881.1"/>
    <property type="molecule type" value="Genomic_DNA"/>
</dbReference>